<dbReference type="SUPFAM" id="SSF51161">
    <property type="entry name" value="Trimeric LpxA-like enzymes"/>
    <property type="match status" value="1"/>
</dbReference>
<keyword evidence="4" id="KW-0012">Acyltransferase</keyword>
<dbReference type="InterPro" id="IPR011004">
    <property type="entry name" value="Trimer_LpxA-like_sf"/>
</dbReference>
<dbReference type="Pfam" id="PF00132">
    <property type="entry name" value="Hexapep"/>
    <property type="match status" value="1"/>
</dbReference>
<keyword evidence="3" id="KW-0808">Transferase</keyword>
<evidence type="ECO:0000256" key="4">
    <source>
        <dbReference type="ARBA" id="ARBA00023315"/>
    </source>
</evidence>
<organism evidence="5 6">
    <name type="scientific">Dongia rigui</name>
    <dbReference type="NCBI Taxonomy" id="940149"/>
    <lineage>
        <taxon>Bacteria</taxon>
        <taxon>Pseudomonadati</taxon>
        <taxon>Pseudomonadota</taxon>
        <taxon>Alphaproteobacteria</taxon>
        <taxon>Rhodospirillales</taxon>
        <taxon>Dongiaceae</taxon>
        <taxon>Dongia</taxon>
    </lineage>
</organism>
<accession>A0ABU5DYH2</accession>
<dbReference type="Gene3D" id="2.160.10.10">
    <property type="entry name" value="Hexapeptide repeat proteins"/>
    <property type="match status" value="1"/>
</dbReference>
<sequence>MILTDYVARAARYASFFLPAASPWPVIAAIPEILRAKLRALPTGYRLDGDIAVHETAEIEPGAVVKGPAIVGPHCFVASSAYLRGGVWLEENCIIGPGAELKTSLMFAGSKLAHFNFVGDSILGEGVNLEAGSIVANYRNEMANKRILIATPAGVVDTGLDKAGAVLGDRVRIGANAVIAPGAFLKPDTLIGRLQLVDQHPANAIPLRQE</sequence>
<comment type="similarity">
    <text evidence="1">In the C-terminal section; belongs to the transferase hexapeptide repeat family.</text>
</comment>
<evidence type="ECO:0000256" key="2">
    <source>
        <dbReference type="ARBA" id="ARBA00007947"/>
    </source>
</evidence>
<comment type="similarity">
    <text evidence="2">In the N-terminal section; belongs to the N-acetylglucosamine-1-phosphate uridyltransferase family.</text>
</comment>
<reference evidence="5 6" key="1">
    <citation type="journal article" date="2013" name="Antonie Van Leeuwenhoek">
        <title>Dongia rigui sp. nov., isolated from freshwater of a large wetland in Korea.</title>
        <authorList>
            <person name="Baik K.S."/>
            <person name="Hwang Y.M."/>
            <person name="Choi J.S."/>
            <person name="Kwon J."/>
            <person name="Seong C.N."/>
        </authorList>
    </citation>
    <scope>NUCLEOTIDE SEQUENCE [LARGE SCALE GENOMIC DNA]</scope>
    <source>
        <strain evidence="5 6">04SU4-P</strain>
    </source>
</reference>
<dbReference type="InterPro" id="IPR050065">
    <property type="entry name" value="GlmU-like"/>
</dbReference>
<dbReference type="PANTHER" id="PTHR43584:SF8">
    <property type="entry name" value="N-ACETYLMURAMATE ALPHA-1-PHOSPHATE URIDYLYLTRANSFERASE"/>
    <property type="match status" value="1"/>
</dbReference>
<dbReference type="PANTHER" id="PTHR43584">
    <property type="entry name" value="NUCLEOTIDYL TRANSFERASE"/>
    <property type="match status" value="1"/>
</dbReference>
<evidence type="ECO:0000313" key="6">
    <source>
        <dbReference type="Proteomes" id="UP001271769"/>
    </source>
</evidence>
<gene>
    <name evidence="5" type="ORF">SMD31_08620</name>
</gene>
<proteinExistence type="inferred from homology"/>
<dbReference type="RefSeq" id="WP_320500405.1">
    <property type="nucleotide sequence ID" value="NZ_JAXCLX010000001.1"/>
</dbReference>
<protein>
    <submittedName>
        <fullName evidence="5">DapH/DapD/GlmU-related protein</fullName>
    </submittedName>
</protein>
<name>A0ABU5DYH2_9PROT</name>
<evidence type="ECO:0000313" key="5">
    <source>
        <dbReference type="EMBL" id="MDY0871984.1"/>
    </source>
</evidence>
<evidence type="ECO:0000256" key="3">
    <source>
        <dbReference type="ARBA" id="ARBA00022679"/>
    </source>
</evidence>
<dbReference type="Pfam" id="PF14602">
    <property type="entry name" value="Hexapep_2"/>
    <property type="match status" value="1"/>
</dbReference>
<evidence type="ECO:0000256" key="1">
    <source>
        <dbReference type="ARBA" id="ARBA00007707"/>
    </source>
</evidence>
<dbReference type="EMBL" id="JAXCLX010000001">
    <property type="protein sequence ID" value="MDY0871984.1"/>
    <property type="molecule type" value="Genomic_DNA"/>
</dbReference>
<comment type="caution">
    <text evidence="5">The sequence shown here is derived from an EMBL/GenBank/DDBJ whole genome shotgun (WGS) entry which is preliminary data.</text>
</comment>
<dbReference type="Proteomes" id="UP001271769">
    <property type="component" value="Unassembled WGS sequence"/>
</dbReference>
<keyword evidence="6" id="KW-1185">Reference proteome</keyword>
<dbReference type="InterPro" id="IPR001451">
    <property type="entry name" value="Hexapep"/>
</dbReference>